<keyword evidence="4" id="KW-1185">Reference proteome</keyword>
<evidence type="ECO:0000313" key="4">
    <source>
        <dbReference type="Proteomes" id="UP000324288"/>
    </source>
</evidence>
<keyword evidence="2" id="KW-0472">Membrane</keyword>
<keyword evidence="2" id="KW-1133">Transmembrane helix</keyword>
<feature type="transmembrane region" description="Helical" evidence="2">
    <location>
        <begin position="166"/>
        <end position="187"/>
    </location>
</feature>
<accession>A0A5E3ZXW0</accession>
<reference evidence="3 4" key="1">
    <citation type="submission" date="2019-04" db="EMBL/GenBank/DDBJ databases">
        <authorList>
            <person name="Seth-Smith MB H."/>
            <person name="Seth-Smith H."/>
        </authorList>
    </citation>
    <scope>NUCLEOTIDE SEQUENCE [LARGE SCALE GENOMIC DNA]</scope>
    <source>
        <strain evidence="3">USB-603019</strain>
    </source>
</reference>
<name>A0A5E3ZXW0_9ACTN</name>
<keyword evidence="2" id="KW-0812">Transmembrane</keyword>
<organism evidence="3 4">
    <name type="scientific">Lawsonella clevelandensis</name>
    <dbReference type="NCBI Taxonomy" id="1528099"/>
    <lineage>
        <taxon>Bacteria</taxon>
        <taxon>Bacillati</taxon>
        <taxon>Actinomycetota</taxon>
        <taxon>Actinomycetes</taxon>
        <taxon>Mycobacteriales</taxon>
        <taxon>Lawsonellaceae</taxon>
        <taxon>Lawsonella</taxon>
    </lineage>
</organism>
<evidence type="ECO:0000313" key="3">
    <source>
        <dbReference type="EMBL" id="VHO00991.1"/>
    </source>
</evidence>
<dbReference type="RefSeq" id="WP_148417708.1">
    <property type="nucleotide sequence ID" value="NZ_LR584267.1"/>
</dbReference>
<feature type="region of interest" description="Disordered" evidence="1">
    <location>
        <begin position="1"/>
        <end position="20"/>
    </location>
</feature>
<proteinExistence type="predicted"/>
<dbReference type="AlphaFoldDB" id="A0A5E3ZXW0"/>
<dbReference type="Proteomes" id="UP000324288">
    <property type="component" value="Chromosome"/>
</dbReference>
<sequence length="539" mass="57098">MSHPEKPKSPLRFQPLGEADPEAWRRLQAADPVFRHAGGDGPLEQPNMDLLDNIIAGRTSAELPISWAAEGTATTPRAVTPIRSTSVHDGVLTLGSSDSYAMVRDTGDLAGVAKPPAPTPVEAPEVQRVLDDEANAPDATTSQHIIISMAAEREKRDKQRRSRGPFFGGIAAAAAAVAVLVGVGQVVPNTPTVPRAEAQTLLRNAGAEARHTAVNVQQLPNAALLLHRREVVRHFNNDGIIYNVTTNQRIIMDASRVETQVSQGELSFDSPAAQAKWKKAGSPTLFGVGKGYTKRGTQQVQIGGATLNVAALSSWPTEPNGLENVLSQAIPGVQPSRSALLLLTIPGLDGPLYHGLYQVIAREAGSTVVPVPQRLVGVVPDGAVTVRFAPNKVSTTTATLTFDPKSGQVYAVEGATPQDTLVLVEATGFLNCVDTEGPRGPKNIYLGCATGAFMLTNVSWREWASPTATGRGTAVINDCEPSCAEGKKHEVPVIVKLSNRESCGYGVTIYTTLDATFPEGTKGLAPRSIHESFPCPISH</sequence>
<dbReference type="EMBL" id="LR584267">
    <property type="protein sequence ID" value="VHO00991.1"/>
    <property type="molecule type" value="Genomic_DNA"/>
</dbReference>
<evidence type="ECO:0000256" key="1">
    <source>
        <dbReference type="SAM" id="MobiDB-lite"/>
    </source>
</evidence>
<protein>
    <submittedName>
        <fullName evidence="3">Uncharacterized protein</fullName>
    </submittedName>
</protein>
<gene>
    <name evidence="3" type="ORF">LC603019_01071</name>
</gene>
<evidence type="ECO:0000256" key="2">
    <source>
        <dbReference type="SAM" id="Phobius"/>
    </source>
</evidence>